<gene>
    <name evidence="3" type="ORF">IMC76_02530</name>
</gene>
<name>A0A7M1LGL4_9BACT</name>
<dbReference type="PANTHER" id="PTHR30121">
    <property type="entry name" value="UNCHARACTERIZED PROTEIN YJGR-RELATED"/>
    <property type="match status" value="1"/>
</dbReference>
<dbReference type="Pfam" id="PF01935">
    <property type="entry name" value="DUF87"/>
    <property type="match status" value="1"/>
</dbReference>
<dbReference type="InterPro" id="IPR051162">
    <property type="entry name" value="T4SS_component"/>
</dbReference>
<dbReference type="PANTHER" id="PTHR30121:SF6">
    <property type="entry name" value="SLR6007 PROTEIN"/>
    <property type="match status" value="1"/>
</dbReference>
<evidence type="ECO:0000259" key="2">
    <source>
        <dbReference type="Pfam" id="PF01935"/>
    </source>
</evidence>
<feature type="coiled-coil region" evidence="1">
    <location>
        <begin position="607"/>
        <end position="645"/>
    </location>
</feature>
<keyword evidence="3" id="KW-0547">Nucleotide-binding</keyword>
<keyword evidence="1" id="KW-0175">Coiled coil</keyword>
<organism evidence="3 4">
    <name type="scientific">Campylobacter corcagiensis</name>
    <dbReference type="NCBI Taxonomy" id="1448857"/>
    <lineage>
        <taxon>Bacteria</taxon>
        <taxon>Pseudomonadati</taxon>
        <taxon>Campylobacterota</taxon>
        <taxon>Epsilonproteobacteria</taxon>
        <taxon>Campylobacterales</taxon>
        <taxon>Campylobacteraceae</taxon>
        <taxon>Campylobacter</taxon>
    </lineage>
</organism>
<dbReference type="GO" id="GO:0005524">
    <property type="term" value="F:ATP binding"/>
    <property type="evidence" value="ECO:0007669"/>
    <property type="project" value="UniProtKB-KW"/>
</dbReference>
<keyword evidence="4" id="KW-1185">Reference proteome</keyword>
<evidence type="ECO:0000256" key="1">
    <source>
        <dbReference type="SAM" id="Coils"/>
    </source>
</evidence>
<feature type="domain" description="Helicase HerA central" evidence="2">
    <location>
        <begin position="21"/>
        <end position="156"/>
    </location>
</feature>
<evidence type="ECO:0000313" key="3">
    <source>
        <dbReference type="EMBL" id="QOQ87708.1"/>
    </source>
</evidence>
<proteinExistence type="predicted"/>
<accession>A0A7M1LGL4</accession>
<evidence type="ECO:0000313" key="4">
    <source>
        <dbReference type="Proteomes" id="UP000594749"/>
    </source>
</evidence>
<dbReference type="InterPro" id="IPR002789">
    <property type="entry name" value="HerA_central"/>
</dbReference>
<dbReference type="AlphaFoldDB" id="A0A7M1LGL4"/>
<dbReference type="InterPro" id="IPR027417">
    <property type="entry name" value="P-loop_NTPase"/>
</dbReference>
<dbReference type="OrthoDB" id="9758751at2"/>
<reference evidence="3 4" key="1">
    <citation type="submission" date="2020-10" db="EMBL/GenBank/DDBJ databases">
        <title>Campylobacter and Helicobacter PacBio genomes.</title>
        <authorList>
            <person name="Lane C."/>
        </authorList>
    </citation>
    <scope>NUCLEOTIDE SEQUENCE [LARGE SCALE GENOMIC DNA]</scope>
    <source>
        <strain evidence="3 4">2016D-0077</strain>
    </source>
</reference>
<dbReference type="Gene3D" id="3.40.50.300">
    <property type="entry name" value="P-loop containing nucleotide triphosphate hydrolases"/>
    <property type="match status" value="2"/>
</dbReference>
<protein>
    <submittedName>
        <fullName evidence="3">ATP-binding protein</fullName>
    </submittedName>
</protein>
<dbReference type="Proteomes" id="UP000594749">
    <property type="component" value="Chromosome"/>
</dbReference>
<keyword evidence="3" id="KW-0067">ATP-binding</keyword>
<dbReference type="RefSeq" id="WP_025802588.1">
    <property type="nucleotide sequence ID" value="NZ_CP053842.1"/>
</dbReference>
<dbReference type="EMBL" id="CP063078">
    <property type="protein sequence ID" value="QOQ87708.1"/>
    <property type="molecule type" value="Genomic_DNA"/>
</dbReference>
<dbReference type="SUPFAM" id="SSF52540">
    <property type="entry name" value="P-loop containing nucleoside triphosphate hydrolases"/>
    <property type="match status" value="1"/>
</dbReference>
<sequence length="758" mass="84691">MSIQESLKYFFLGIKQSDEPYLYKNKDLTTHGVIIGMTGSGKTGLGITLIEEASLDNIPSIIIDPKGDMTNLALAFPDMKADDFLPYMDESEAQNKGFSTKELAIKTSSSWKNGIENSFQSLERVKAYKDSADVRIYTPKSSAGLGVSLLSDFIAPVGLNSEDLNSYISAITSSILSLLNVDSENLAAPEVVLLQQIFLENFLANKTVTIADLIHQIATPPFEKIGVFDVETFYPQTKRMALAMKLNSLFASPNFKMWCQGERLDISNMLFDENGKARCNVFTISHLNDDERMFFVTLLLNEIIRWMRTTQGTSSLRAIVYMDEIFGYFPPTSNPPSKTPMLTLLKQARAYGVGLVLSTQNPVDLDYKGLSNIGTWFIGRLQTAQDKERVISGLTGISGSAMQKDEILKLLSNLEKRKFLVKNINEDGLEVIGTRFALSYLKGPLSSEQISDLMVDKKKSIKTNVTTDISGLKPVISSDISEVYSYTGDLNLSPYLLGTAKVKFSHNDLVVEKDINLLYPLAGVNEVNWSDAEKTDVAFSSIKKDDSKYINPPSFITSSRNFNEFEKSLKEYIFRNVKLKLFTALGITSNFGEEKSEFLLRLHDKCNEILEAKTDKVEEKFKKEKLKLEDKLKKAQVRVDRETADVKSRGLDAVINIGSAILGAFLGSKTVSKTNMGKVATSAKSAGRVLDARKDVEFAKEALYSVEAEIEDLVAKNQKELEELKEIYNIKNLEIKTKEISAKKSDIFNEKVYLLWKS</sequence>
<feature type="coiled-coil region" evidence="1">
    <location>
        <begin position="696"/>
        <end position="734"/>
    </location>
</feature>